<dbReference type="EMBL" id="GG664861">
    <property type="protein sequence ID" value="KNC38066.1"/>
    <property type="molecule type" value="Genomic_DNA"/>
</dbReference>
<name>A0A0L0D0X7_PLAFA</name>
<sequence length="112" mass="12918">MVRNEECIYDININNRYLPILDKLINGNEKIIIFLALTKLQTPDKIKNGPFVGNILNSLNKNITSNDLGLKKSRGQHLDVEKEERAQIFEVTYGKFQMTNKDKVNGRVRTKI</sequence>
<protein>
    <submittedName>
        <fullName evidence="1">Uncharacterized protein</fullName>
    </submittedName>
</protein>
<evidence type="ECO:0000313" key="2">
    <source>
        <dbReference type="Proteomes" id="UP000054566"/>
    </source>
</evidence>
<reference evidence="2" key="2">
    <citation type="submission" date="2015-07" db="EMBL/GenBank/DDBJ databases">
        <title>The genome sequence of Plasmodium falciparum RAJ116.</title>
        <authorList>
            <consortium name="The Broad Institute Genome Sequencing Platform"/>
            <person name="Volkman S.K."/>
            <person name="Neafsey D.E."/>
            <person name="Dash A.P."/>
            <person name="Chitnis C.E."/>
            <person name="Hartl D.L."/>
            <person name="Young S.K."/>
            <person name="Kodira C.D."/>
            <person name="Zeng Q."/>
            <person name="Koehrsen M."/>
            <person name="Godfrey P."/>
            <person name="Alvarado L."/>
            <person name="Berlin A."/>
            <person name="Borenstein D."/>
            <person name="Chen Z."/>
            <person name="Engels R."/>
            <person name="Freedman E."/>
            <person name="Gellesch M."/>
            <person name="Goldberg J."/>
            <person name="Griggs A."/>
            <person name="Gujja S."/>
            <person name="Heiman D."/>
            <person name="Hepburn T."/>
            <person name="Howarth C."/>
            <person name="Jen D."/>
            <person name="Larson L."/>
            <person name="Lewis B."/>
            <person name="Mehta T."/>
            <person name="Park D."/>
            <person name="Pearson M."/>
            <person name="Roberts A."/>
            <person name="Saif S."/>
            <person name="Shea T."/>
            <person name="Shenoy N."/>
            <person name="Sisk P."/>
            <person name="Stolte C."/>
            <person name="Sykes S."/>
            <person name="Walk T."/>
            <person name="White J."/>
            <person name="Yandava C."/>
            <person name="Wirth D.F."/>
            <person name="Nusbaum C."/>
            <person name="Birren B."/>
        </authorList>
    </citation>
    <scope>NUCLEOTIDE SEQUENCE [LARGE SCALE GENOMIC DNA]</scope>
    <source>
        <strain evidence="2">RAJ116</strain>
    </source>
</reference>
<organism evidence="1 2">
    <name type="scientific">Plasmodium falciparum RAJ116</name>
    <dbReference type="NCBI Taxonomy" id="580058"/>
    <lineage>
        <taxon>Eukaryota</taxon>
        <taxon>Sar</taxon>
        <taxon>Alveolata</taxon>
        <taxon>Apicomplexa</taxon>
        <taxon>Aconoidasida</taxon>
        <taxon>Haemosporida</taxon>
        <taxon>Plasmodiidae</taxon>
        <taxon>Plasmodium</taxon>
        <taxon>Plasmodium (Laverania)</taxon>
    </lineage>
</organism>
<gene>
    <name evidence="1" type="ORF">PFLG_02943</name>
</gene>
<proteinExistence type="predicted"/>
<dbReference type="AlphaFoldDB" id="A0A0L0D0X7"/>
<dbReference type="Proteomes" id="UP000054566">
    <property type="component" value="Unassembled WGS sequence"/>
</dbReference>
<evidence type="ECO:0000313" key="1">
    <source>
        <dbReference type="EMBL" id="KNC38066.1"/>
    </source>
</evidence>
<reference evidence="2" key="1">
    <citation type="submission" date="2015-07" db="EMBL/GenBank/DDBJ databases">
        <title>Annotation of Plasmodium falciparum RAJ116.</title>
        <authorList>
            <consortium name="The Broad Institute Genome Sequencing Platform"/>
            <person name="Volkman S.K."/>
            <person name="Neafsey D.E."/>
            <person name="Dash A.P."/>
            <person name="Chitnis C.E."/>
            <person name="Hartl D.L."/>
            <person name="Young S.K."/>
            <person name="Zeng Q."/>
            <person name="Koehrsen M."/>
            <person name="Alvarado L."/>
            <person name="Berlin A."/>
            <person name="Borenstein D."/>
            <person name="Chapman S.B."/>
            <person name="Chen Z."/>
            <person name="Engels R."/>
            <person name="Freedman E."/>
            <person name="Gellesch M."/>
            <person name="Goldberg J."/>
            <person name="Griggs A."/>
            <person name="Gujja S."/>
            <person name="Heilman E.R."/>
            <person name="Heiman D.I."/>
            <person name="Howarth C."/>
            <person name="Jen D."/>
            <person name="Larson L."/>
            <person name="Mehta T."/>
            <person name="Neiman D."/>
            <person name="Park D."/>
            <person name="Pearson M."/>
            <person name="Roberts A."/>
            <person name="Saif S."/>
            <person name="Shea T."/>
            <person name="Shenoy N."/>
            <person name="Sisk P."/>
            <person name="Stolte C."/>
            <person name="Sykes S."/>
            <person name="Walk T."/>
            <person name="White J."/>
            <person name="Yandava C."/>
            <person name="Haas B."/>
            <person name="Henn M.R."/>
            <person name="Nusbaum C."/>
            <person name="Birren B."/>
        </authorList>
    </citation>
    <scope>NUCLEOTIDE SEQUENCE [LARGE SCALE GENOMIC DNA]</scope>
    <source>
        <strain evidence="2">RAJ116</strain>
    </source>
</reference>
<accession>A0A0L0D0X7</accession>